<evidence type="ECO:0000313" key="4">
    <source>
        <dbReference type="EMBL" id="CCA21178.1"/>
    </source>
</evidence>
<evidence type="ECO:0000259" key="3">
    <source>
        <dbReference type="PROSITE" id="PS50222"/>
    </source>
</evidence>
<sequence length="1427" mass="161496">MAQAKRQSLYSSLPLLDMPSRAPVSQYKRYKDLQKAENNVINDPTSASEPKAAHTHNSLRISKPTNKPHFLLSSASAERLKKFKSEAFDPFAERELIGTMAQTSDEMHRDYLLSESGRIMEEWIGVYDQEKHQFTSYALFIESKLDHIQQSLISVVGRPHALETAACCATLWKMPGLLSCYQSLLQKLAVIVQSAVYGPSTPIAMNPQRMTMQDLVRYFYQQPAYFDKVQTLKAQYETYRNLKDPLVVKNLPWRDLLTIVGSTPLDSLIDAIISVLPTSRYSLLINKLTQKRLANQKLEITRQKRPWKIFVSRPDFADAESITKQPTKSSTNPACEEKANDVEEIVPDAEELRSLTCTQIARVISVSAHAFSASGREMLVQALIEGLETESFKDVFKLFEAHAKKLTLGHLELPDILEQLSIVVRQAPEVPEVLFQLYLAMYSIDQKIVRGREAQIKLLFFGRLLSSNMDSFFLSDLAQHLSKEHWAVLSREMEALHPKKSSPTLKNVSLFSDRHEEKEEMTLEEKDHDTAVHEVSIDTFDQLQNLLQDFLAEKQVHSARLSQMIRLVLIPKLSNEKNIQSVLKGCWDRLTFDMKLQQFQELFATFANESQFSKISNLQLLDTAFTTLNLIDKKKWLQEKQVLGDEPQEISNDDDAHQLESLNLKMAESTVQTKFKWTECALKHLVADEHFLAYEGKLLKIIRKIQSAKSPTAKMNITAATHAIEQLLLPFGNLDRQKISQRLAEKMAHSTISFPLTPETSINPEEGKASIKAKEGKTSINLEEEKKSVTKSLENYIESGSLPESLPIQTASSTKAVGGEVKSEEIRNLIKDDEKKAYAPSLEPHCPRQTFSSMNTATIATQTTDSISIMQSYESISILQPSDSICVTQSLRNGKTTHKRASVNDQTMFRRQTVNELQPETSSSGLSLRTLLSPNANKKKRGQKINQHAVPRAISGLVTSWQMNVDQLAQFSKKTISAVLRSIAEAYGDFLTAERRKKMSVSESSTRIKKLTLAKVVYQSFLHSYGLPGIADIHLVALSIAVEHYRSTHLRVDFFAQFFFEEAKTKEFTLYLEFLEYLVCGETTKTMAAPSGPQASSQSASAPRQRIQRIVIPDKEVWLVSIEKAQETAEYCFRAMRKQCVYHFCEKIAKLKSHPTENGVNVDVLLQLVLQEWKDEQVRRNNYLRDAFHAGDVDGDGQLTSAEFSKIVLSIDRDRDIGDILLMYSDTLRQTESNSIDANTFLQVAREYDLDKVPWDEDVELHTICNSIEDLDATWILGGVRGFFLGTLDSLSSDLSPAHPLRLCEGAGCGCLKCIVDGYIGFQRMRIDARASQDSSNGAIVSDELVWKRFWHLMRQLHDATEEGTHAPEECSAPRSNTSRRNAVPNFLFPNLKRVSGALGQAHDREVESFESEHIRTLFSHLYVQER</sequence>
<feature type="compositionally biased region" description="Polar residues" evidence="2">
    <location>
        <begin position="322"/>
        <end position="333"/>
    </location>
</feature>
<dbReference type="Gene3D" id="1.10.238.10">
    <property type="entry name" value="EF-hand"/>
    <property type="match status" value="1"/>
</dbReference>
<protein>
    <submittedName>
        <fullName evidence="4">Uncharacterized protein AlNc14C114G6469</fullName>
    </submittedName>
</protein>
<name>F0WIT4_9STRA</name>
<dbReference type="InterPro" id="IPR011992">
    <property type="entry name" value="EF-hand-dom_pair"/>
</dbReference>
<dbReference type="SUPFAM" id="SSF47473">
    <property type="entry name" value="EF-hand"/>
    <property type="match status" value="1"/>
</dbReference>
<reference evidence="4" key="1">
    <citation type="journal article" date="2011" name="PLoS Biol.">
        <title>Gene gain and loss during evolution of obligate parasitism in the white rust pathogen of Arabidopsis thaliana.</title>
        <authorList>
            <person name="Kemen E."/>
            <person name="Gardiner A."/>
            <person name="Schultz-Larsen T."/>
            <person name="Kemen A.C."/>
            <person name="Balmuth A.L."/>
            <person name="Robert-Seilaniantz A."/>
            <person name="Bailey K."/>
            <person name="Holub E."/>
            <person name="Studholme D.J."/>
            <person name="Maclean D."/>
            <person name="Jones J.D."/>
        </authorList>
    </citation>
    <scope>NUCLEOTIDE SEQUENCE</scope>
</reference>
<organism evidence="4">
    <name type="scientific">Albugo laibachii Nc14</name>
    <dbReference type="NCBI Taxonomy" id="890382"/>
    <lineage>
        <taxon>Eukaryota</taxon>
        <taxon>Sar</taxon>
        <taxon>Stramenopiles</taxon>
        <taxon>Oomycota</taxon>
        <taxon>Peronosporomycetes</taxon>
        <taxon>Albuginales</taxon>
        <taxon>Albuginaceae</taxon>
        <taxon>Albugo</taxon>
    </lineage>
</organism>
<dbReference type="GO" id="GO:0005509">
    <property type="term" value="F:calcium ion binding"/>
    <property type="evidence" value="ECO:0007669"/>
    <property type="project" value="InterPro"/>
</dbReference>
<accession>F0WIT4</accession>
<proteinExistence type="predicted"/>
<dbReference type="HOGENOM" id="CLU_004922_0_0_1"/>
<dbReference type="InterPro" id="IPR018247">
    <property type="entry name" value="EF_Hand_1_Ca_BS"/>
</dbReference>
<dbReference type="PANTHER" id="PTHR34894:SF5">
    <property type="entry name" value="EF-HAND DOMAIN-CONTAINING PROTEIN"/>
    <property type="match status" value="1"/>
</dbReference>
<evidence type="ECO:0000256" key="2">
    <source>
        <dbReference type="SAM" id="MobiDB-lite"/>
    </source>
</evidence>
<dbReference type="PANTHER" id="PTHR34894">
    <property type="entry name" value="SAM-DEPENDENT METHYLTRANSFERASE RSMI, CONSERVED SITE"/>
    <property type="match status" value="1"/>
</dbReference>
<feature type="region of interest" description="Disordered" evidence="2">
    <location>
        <begin position="1361"/>
        <end position="1383"/>
    </location>
</feature>
<dbReference type="InterPro" id="IPR002048">
    <property type="entry name" value="EF_hand_dom"/>
</dbReference>
<gene>
    <name evidence="4" type="primary">AlNc14C114G6469</name>
    <name evidence="4" type="ORF">ALNC14_073210</name>
</gene>
<feature type="compositionally biased region" description="Basic and acidic residues" evidence="2">
    <location>
        <begin position="765"/>
        <end position="775"/>
    </location>
</feature>
<reference evidence="4" key="2">
    <citation type="submission" date="2011-02" db="EMBL/GenBank/DDBJ databases">
        <authorList>
            <person name="MacLean D."/>
        </authorList>
    </citation>
    <scope>NUCLEOTIDE SEQUENCE</scope>
</reference>
<evidence type="ECO:0000256" key="1">
    <source>
        <dbReference type="ARBA" id="ARBA00022837"/>
    </source>
</evidence>
<keyword evidence="1" id="KW-0106">Calcium</keyword>
<feature type="domain" description="EF-hand" evidence="3">
    <location>
        <begin position="1179"/>
        <end position="1214"/>
    </location>
</feature>
<dbReference type="PROSITE" id="PS00018">
    <property type="entry name" value="EF_HAND_1"/>
    <property type="match status" value="1"/>
</dbReference>
<dbReference type="EMBL" id="FR824159">
    <property type="protein sequence ID" value="CCA21178.1"/>
    <property type="molecule type" value="Genomic_DNA"/>
</dbReference>
<dbReference type="PROSITE" id="PS50222">
    <property type="entry name" value="EF_HAND_2"/>
    <property type="match status" value="1"/>
</dbReference>
<feature type="region of interest" description="Disordered" evidence="2">
    <location>
        <begin position="320"/>
        <end position="339"/>
    </location>
</feature>
<feature type="region of interest" description="Disordered" evidence="2">
    <location>
        <begin position="755"/>
        <end position="775"/>
    </location>
</feature>